<name>A0ABP0W217_9BRYO</name>
<keyword evidence="2" id="KW-1185">Reference proteome</keyword>
<proteinExistence type="predicted"/>
<protein>
    <submittedName>
        <fullName evidence="1">Uncharacterized protein</fullName>
    </submittedName>
</protein>
<gene>
    <name evidence="1" type="ORF">CSSPJE1EN1_LOCUS6287</name>
</gene>
<reference evidence="1" key="1">
    <citation type="submission" date="2024-02" db="EMBL/GenBank/DDBJ databases">
        <authorList>
            <consortium name="ELIXIR-Norway"/>
            <consortium name="Elixir Norway"/>
        </authorList>
    </citation>
    <scope>NUCLEOTIDE SEQUENCE</scope>
</reference>
<dbReference type="Proteomes" id="UP001497444">
    <property type="component" value="Chromosome 13"/>
</dbReference>
<accession>A0ABP0W217</accession>
<organism evidence="1 2">
    <name type="scientific">Sphagnum jensenii</name>
    <dbReference type="NCBI Taxonomy" id="128206"/>
    <lineage>
        <taxon>Eukaryota</taxon>
        <taxon>Viridiplantae</taxon>
        <taxon>Streptophyta</taxon>
        <taxon>Embryophyta</taxon>
        <taxon>Bryophyta</taxon>
        <taxon>Sphagnophytina</taxon>
        <taxon>Sphagnopsida</taxon>
        <taxon>Sphagnales</taxon>
        <taxon>Sphagnaceae</taxon>
        <taxon>Sphagnum</taxon>
    </lineage>
</organism>
<evidence type="ECO:0000313" key="1">
    <source>
        <dbReference type="EMBL" id="CAK9260809.1"/>
    </source>
</evidence>
<dbReference type="EMBL" id="OZ020108">
    <property type="protein sequence ID" value="CAK9260809.1"/>
    <property type="molecule type" value="Genomic_DNA"/>
</dbReference>
<evidence type="ECO:0000313" key="2">
    <source>
        <dbReference type="Proteomes" id="UP001497444"/>
    </source>
</evidence>
<sequence length="103" mass="11314">MNNEAEFAAEAHDLLLKNGPSRIDHQTYKHRMASILASPQGARKRRYIRLDLGSVEPNLTVEANPFQGTQMAKLLNPQNLEPAQGSLQGLFGQQAALTPSPHV</sequence>